<protein>
    <submittedName>
        <fullName evidence="1">Uncharacterized protein</fullName>
    </submittedName>
</protein>
<dbReference type="EMBL" id="JACSGR010000005">
    <property type="protein sequence ID" value="MBH5329483.1"/>
    <property type="molecule type" value="Genomic_DNA"/>
</dbReference>
<reference evidence="1 2" key="1">
    <citation type="submission" date="2020-09" db="EMBL/GenBank/DDBJ databases">
        <title>Eikenella S3660 sp. nov., isolated from a throat swab.</title>
        <authorList>
            <person name="Buhl M."/>
        </authorList>
    </citation>
    <scope>NUCLEOTIDE SEQUENCE [LARGE SCALE GENOMIC DNA]</scope>
    <source>
        <strain evidence="1 2">S3360</strain>
    </source>
</reference>
<dbReference type="Proteomes" id="UP000768471">
    <property type="component" value="Unassembled WGS sequence"/>
</dbReference>
<sequence>MPARWLILKVGNLLAENRIAAMPNVFGGLSDFVFQVASKVLACLARQWVNRVSLAAFGSQNRLLIFDCVSSGLLFRQAAIQHEY</sequence>
<accession>A0ABS0NAX8</accession>
<evidence type="ECO:0000313" key="1">
    <source>
        <dbReference type="EMBL" id="MBH5329483.1"/>
    </source>
</evidence>
<dbReference type="RefSeq" id="WP_197903315.1">
    <property type="nucleotide sequence ID" value="NZ_JACSGR010000005.1"/>
</dbReference>
<gene>
    <name evidence="1" type="ORF">H9Q10_07360</name>
</gene>
<keyword evidence="2" id="KW-1185">Reference proteome</keyword>
<evidence type="ECO:0000313" key="2">
    <source>
        <dbReference type="Proteomes" id="UP000768471"/>
    </source>
</evidence>
<comment type="caution">
    <text evidence="1">The sequence shown here is derived from an EMBL/GenBank/DDBJ whole genome shotgun (WGS) entry which is preliminary data.</text>
</comment>
<organism evidence="1 2">
    <name type="scientific">Eikenella glucosivorans</name>
    <dbReference type="NCBI Taxonomy" id="2766967"/>
    <lineage>
        <taxon>Bacteria</taxon>
        <taxon>Pseudomonadati</taxon>
        <taxon>Pseudomonadota</taxon>
        <taxon>Betaproteobacteria</taxon>
        <taxon>Neisseriales</taxon>
        <taxon>Neisseriaceae</taxon>
        <taxon>Eikenella</taxon>
    </lineage>
</organism>
<name>A0ABS0NAX8_9NEIS</name>
<proteinExistence type="predicted"/>